<evidence type="ECO:0000313" key="3">
    <source>
        <dbReference type="Proteomes" id="UP000198900"/>
    </source>
</evidence>
<dbReference type="Proteomes" id="UP000198900">
    <property type="component" value="Unassembled WGS sequence"/>
</dbReference>
<dbReference type="AlphaFoldDB" id="A0A7Z7B6U9"/>
<evidence type="ECO:0008006" key="4">
    <source>
        <dbReference type="Google" id="ProtNLM"/>
    </source>
</evidence>
<keyword evidence="3" id="KW-1185">Reference proteome</keyword>
<evidence type="ECO:0000313" key="2">
    <source>
        <dbReference type="EMBL" id="SDH90202.1"/>
    </source>
</evidence>
<gene>
    <name evidence="2" type="ORF">SAMN04487926_109174</name>
</gene>
<protein>
    <recommendedName>
        <fullName evidence="4">Transmembrane protein</fullName>
    </recommendedName>
</protein>
<comment type="caution">
    <text evidence="2">The sequence shown here is derived from an EMBL/GenBank/DDBJ whole genome shotgun (WGS) entry which is preliminary data.</text>
</comment>
<name>A0A7Z7B6U9_9BURK</name>
<proteinExistence type="predicted"/>
<reference evidence="2" key="1">
    <citation type="submission" date="2016-10" db="EMBL/GenBank/DDBJ databases">
        <authorList>
            <person name="Varghese N."/>
            <person name="Submissions S."/>
        </authorList>
    </citation>
    <scope>NUCLEOTIDE SEQUENCE [LARGE SCALE GENOMIC DNA]</scope>
    <source>
        <strain evidence="2">YR281</strain>
    </source>
</reference>
<organism evidence="2 3">
    <name type="scientific">Paraburkholderia steynii</name>
    <dbReference type="NCBI Taxonomy" id="1245441"/>
    <lineage>
        <taxon>Bacteria</taxon>
        <taxon>Pseudomonadati</taxon>
        <taxon>Pseudomonadota</taxon>
        <taxon>Betaproteobacteria</taxon>
        <taxon>Burkholderiales</taxon>
        <taxon>Burkholderiaceae</taxon>
        <taxon>Paraburkholderia</taxon>
    </lineage>
</organism>
<feature type="signal peptide" evidence="1">
    <location>
        <begin position="1"/>
        <end position="23"/>
    </location>
</feature>
<feature type="chain" id="PRO_5031002241" description="Transmembrane protein" evidence="1">
    <location>
        <begin position="24"/>
        <end position="162"/>
    </location>
</feature>
<dbReference type="EMBL" id="FNDI01000009">
    <property type="protein sequence ID" value="SDH90202.1"/>
    <property type="molecule type" value="Genomic_DNA"/>
</dbReference>
<dbReference type="RefSeq" id="WP_091779652.1">
    <property type="nucleotide sequence ID" value="NZ_FNDI01000009.1"/>
</dbReference>
<keyword evidence="1" id="KW-0732">Signal</keyword>
<sequence>MRRVVTAATWICCAALPAIPAAAQQAQPAAVHGSAPHASRYEPMKLPAHARTFYQSMRGVDNLSVRRTASGNLLRFSYRVTDPALAKLLGDKSTTPYLYGEANHVLLEVPVMDNIGQLRQTGALEVGQQYWMVFSNKGNLVKAGDRVNVLIGSFHIDGLVVQ</sequence>
<accession>A0A7Z7B6U9</accession>
<evidence type="ECO:0000256" key="1">
    <source>
        <dbReference type="SAM" id="SignalP"/>
    </source>
</evidence>